<proteinExistence type="predicted"/>
<dbReference type="PANTHER" id="PTHR43662">
    <property type="match status" value="1"/>
</dbReference>
<keyword evidence="3" id="KW-1185">Reference proteome</keyword>
<dbReference type="EMBL" id="JANBVN010000168">
    <property type="protein sequence ID" value="KAJ9136951.1"/>
    <property type="molecule type" value="Genomic_DNA"/>
</dbReference>
<name>A0AA38VEU9_9PEZI</name>
<sequence length="337" mass="37136">MQLKRTLALGLVAHEAAAQQMIRFGCSQLVIARMDPLVNPGLAQSPHVHQIVGGNSFNVSMDPANHDLVRDSTCTSCTFSEDFSNYWTAVLYFRARNGTFKRVRQFPNDGLRTDGGVTVYYIPPYDGKTKVTAFKPGFRMLVGDPALTTAEGQQRQLCHRCGDDPGAPCTGKGDSQALPTRFCDHIRTTITFPTCWDGVNLDSPDHKGHVAYPSVGTFESTGECPASHPVRLPQLMYEVMWDTAPFNTKELWPEEGSNVSQPFHWSTGDGNGYSQHGDYVFGWKGDSLQRALDARCGNAVCKELRTQTSEQAQKCTLPQNIPEDVDGWLDKIPGMGA</sequence>
<comment type="caution">
    <text evidence="2">The sequence shown here is derived from an EMBL/GenBank/DDBJ whole genome shotgun (WGS) entry which is preliminary data.</text>
</comment>
<dbReference type="Pfam" id="PF09362">
    <property type="entry name" value="DUF1996"/>
    <property type="match status" value="1"/>
</dbReference>
<accession>A0AA38VEU9</accession>
<dbReference type="Proteomes" id="UP001174691">
    <property type="component" value="Unassembled WGS sequence"/>
</dbReference>
<gene>
    <name evidence="2" type="ORF">NKR19_g8395</name>
</gene>
<reference evidence="2" key="1">
    <citation type="submission" date="2022-07" db="EMBL/GenBank/DDBJ databases">
        <title>Fungi with potential for degradation of polypropylene.</title>
        <authorList>
            <person name="Gostincar C."/>
        </authorList>
    </citation>
    <scope>NUCLEOTIDE SEQUENCE</scope>
    <source>
        <strain evidence="2">EXF-13287</strain>
    </source>
</reference>
<dbReference type="AlphaFoldDB" id="A0AA38VEU9"/>
<organism evidence="2 3">
    <name type="scientific">Coniochaeta hoffmannii</name>
    <dbReference type="NCBI Taxonomy" id="91930"/>
    <lineage>
        <taxon>Eukaryota</taxon>
        <taxon>Fungi</taxon>
        <taxon>Dikarya</taxon>
        <taxon>Ascomycota</taxon>
        <taxon>Pezizomycotina</taxon>
        <taxon>Sordariomycetes</taxon>
        <taxon>Sordariomycetidae</taxon>
        <taxon>Coniochaetales</taxon>
        <taxon>Coniochaetaceae</taxon>
        <taxon>Coniochaeta</taxon>
    </lineage>
</organism>
<dbReference type="InterPro" id="IPR018535">
    <property type="entry name" value="DUF1996"/>
</dbReference>
<protein>
    <submittedName>
        <fullName evidence="2">Nucleoside diphosphate-linked moiety X motif 17</fullName>
    </submittedName>
</protein>
<evidence type="ECO:0000313" key="3">
    <source>
        <dbReference type="Proteomes" id="UP001174691"/>
    </source>
</evidence>
<evidence type="ECO:0000313" key="2">
    <source>
        <dbReference type="EMBL" id="KAJ9136951.1"/>
    </source>
</evidence>
<dbReference type="PANTHER" id="PTHR43662:SF2">
    <property type="entry name" value="DUF1996 DOMAIN-CONTAINING PROTEIN"/>
    <property type="match status" value="1"/>
</dbReference>
<evidence type="ECO:0000259" key="1">
    <source>
        <dbReference type="Pfam" id="PF09362"/>
    </source>
</evidence>
<feature type="domain" description="DUF1996" evidence="1">
    <location>
        <begin position="35"/>
        <end position="283"/>
    </location>
</feature>